<feature type="region of interest" description="Disordered" evidence="1">
    <location>
        <begin position="504"/>
        <end position="537"/>
    </location>
</feature>
<dbReference type="GO" id="GO:0072686">
    <property type="term" value="C:mitotic spindle"/>
    <property type="evidence" value="ECO:0007669"/>
    <property type="project" value="TreeGrafter"/>
</dbReference>
<evidence type="ECO:0000256" key="1">
    <source>
        <dbReference type="SAM" id="MobiDB-lite"/>
    </source>
</evidence>
<dbReference type="GO" id="GO:0008017">
    <property type="term" value="F:microtubule binding"/>
    <property type="evidence" value="ECO:0007669"/>
    <property type="project" value="TreeGrafter"/>
</dbReference>
<dbReference type="EMBL" id="NWSH01002790">
    <property type="protein sequence ID" value="PCG67526.1"/>
    <property type="molecule type" value="Genomic_DNA"/>
</dbReference>
<sequence>MSNVYSMDFTDSSSEKLNSSGMETYVLEWDSEDSEVSALPSNVSIINMKDRPAKPVLINRDTQYETTKKISKSSSKCTIIAQEIFTQTSKTIIELAESDGAVRRPIGSKSLETQTSFISITENKTVEYRIQMAGATPHFPNNESIGDSGDNSMNANNCLQIFPTSIDDGSSKFVISETENEKTDDSTSDHSSHTTDKIMTNNDNQDSKENTNELVDDQIEYENTSEYEQSPDITDMEEDSLMEPKRKTSNSDNPTDSSVTPRSVDNDVAELYSKLSESLECHMRASDYDNKRIGYLTPLTEESVIKKDSPDDMAAGTPHNTTGQSAEDDVLFTNNAGIKVKMFSKPESSKEPESFKLPPIQGNYNYSDGGNLNFLFSITNNNKMSAKNNNLPCVSDERKDRSVDRWEIGSKELAAGESPLISGRSAKALQSAEYISMACTPETDRTCHAVVQLPPIHADCVVVNSARIDHHMPTGSSNSKPEVLVVESTSPICIRDKIKELKMSHRPRNSWTHSKFAHGTESRSGSPSTTMSPDESRLTDAAERGCELLCIELLKKLRSHSWFEVADTLDDLPRVLDKFWGVIAENRIADLIRQVTAHVESPRTQVARAACSTLAVILKNTNYTKKPVTAHVESPRTQVARAACSTLAVILKNTNYTKKPDFYEAVTILLIKTGSFSRPVRRAANVALDDIVCGVDLSHAVTALCIHGSGHKSALVRCAAARLLVVCCALGGGGRDLLRARPPTAASARRHALRSLAALLDDKSTDARKYAERLYLMLRPLSNFEAYYLTDVDVEVASRQMKKYDQQLLCGSLEGR</sequence>
<feature type="compositionally biased region" description="Polar residues" evidence="1">
    <location>
        <begin position="522"/>
        <end position="533"/>
    </location>
</feature>
<reference evidence="2" key="1">
    <citation type="submission" date="2017-09" db="EMBL/GenBank/DDBJ databases">
        <title>Contemporary evolution of a Lepidopteran species, Heliothis virescens, in response to modern agricultural practices.</title>
        <authorList>
            <person name="Fritz M.L."/>
            <person name="Deyonke A.M."/>
            <person name="Papanicolaou A."/>
            <person name="Micinski S."/>
            <person name="Westbrook J."/>
            <person name="Gould F."/>
        </authorList>
    </citation>
    <scope>NUCLEOTIDE SEQUENCE [LARGE SCALE GENOMIC DNA]</scope>
    <source>
        <strain evidence="2">HvINT-</strain>
        <tissue evidence="2">Whole body</tissue>
    </source>
</reference>
<feature type="compositionally biased region" description="Polar residues" evidence="1">
    <location>
        <begin position="250"/>
        <end position="263"/>
    </location>
</feature>
<dbReference type="GO" id="GO:0090307">
    <property type="term" value="P:mitotic spindle assembly"/>
    <property type="evidence" value="ECO:0007669"/>
    <property type="project" value="TreeGrafter"/>
</dbReference>
<dbReference type="AlphaFoldDB" id="A0A2A4J720"/>
<evidence type="ECO:0008006" key="3">
    <source>
        <dbReference type="Google" id="ProtNLM"/>
    </source>
</evidence>
<dbReference type="PANTHER" id="PTHR21567:SF88">
    <property type="entry name" value="TOG DOMAIN-CONTAINING PROTEIN"/>
    <property type="match status" value="1"/>
</dbReference>
<feature type="region of interest" description="Disordered" evidence="1">
    <location>
        <begin position="177"/>
        <end position="210"/>
    </location>
</feature>
<accession>A0A2A4J720</accession>
<evidence type="ECO:0000313" key="2">
    <source>
        <dbReference type="EMBL" id="PCG67526.1"/>
    </source>
</evidence>
<feature type="region of interest" description="Disordered" evidence="1">
    <location>
        <begin position="222"/>
        <end position="265"/>
    </location>
</feature>
<dbReference type="GO" id="GO:0045180">
    <property type="term" value="C:basal cortex"/>
    <property type="evidence" value="ECO:0007669"/>
    <property type="project" value="TreeGrafter"/>
</dbReference>
<dbReference type="GO" id="GO:0005881">
    <property type="term" value="C:cytoplasmic microtubule"/>
    <property type="evidence" value="ECO:0007669"/>
    <property type="project" value="TreeGrafter"/>
</dbReference>
<comment type="caution">
    <text evidence="2">The sequence shown here is derived from an EMBL/GenBank/DDBJ whole genome shotgun (WGS) entry which is preliminary data.</text>
</comment>
<dbReference type="GO" id="GO:0000776">
    <property type="term" value="C:kinetochore"/>
    <property type="evidence" value="ECO:0007669"/>
    <property type="project" value="TreeGrafter"/>
</dbReference>
<dbReference type="InterPro" id="IPR011989">
    <property type="entry name" value="ARM-like"/>
</dbReference>
<dbReference type="GO" id="GO:0005815">
    <property type="term" value="C:microtubule organizing center"/>
    <property type="evidence" value="ECO:0007669"/>
    <property type="project" value="TreeGrafter"/>
</dbReference>
<gene>
    <name evidence="2" type="ORF">B5V51_6274</name>
</gene>
<name>A0A2A4J720_HELVI</name>
<dbReference type="GO" id="GO:0040001">
    <property type="term" value="P:establishment of mitotic spindle localization"/>
    <property type="evidence" value="ECO:0007669"/>
    <property type="project" value="TreeGrafter"/>
</dbReference>
<proteinExistence type="predicted"/>
<dbReference type="SUPFAM" id="SSF48371">
    <property type="entry name" value="ARM repeat"/>
    <property type="match status" value="1"/>
</dbReference>
<protein>
    <recommendedName>
        <fullName evidence="3">TOG domain-containing protein</fullName>
    </recommendedName>
</protein>
<dbReference type="InterPro" id="IPR016024">
    <property type="entry name" value="ARM-type_fold"/>
</dbReference>
<organism evidence="2">
    <name type="scientific">Heliothis virescens</name>
    <name type="common">Tobacco budworm moth</name>
    <dbReference type="NCBI Taxonomy" id="7102"/>
    <lineage>
        <taxon>Eukaryota</taxon>
        <taxon>Metazoa</taxon>
        <taxon>Ecdysozoa</taxon>
        <taxon>Arthropoda</taxon>
        <taxon>Hexapoda</taxon>
        <taxon>Insecta</taxon>
        <taxon>Pterygota</taxon>
        <taxon>Neoptera</taxon>
        <taxon>Endopterygota</taxon>
        <taxon>Lepidoptera</taxon>
        <taxon>Glossata</taxon>
        <taxon>Ditrysia</taxon>
        <taxon>Noctuoidea</taxon>
        <taxon>Noctuidae</taxon>
        <taxon>Heliothinae</taxon>
        <taxon>Heliothis</taxon>
    </lineage>
</organism>
<dbReference type="GO" id="GO:0005876">
    <property type="term" value="C:spindle microtubule"/>
    <property type="evidence" value="ECO:0007669"/>
    <property type="project" value="TreeGrafter"/>
</dbReference>
<feature type="compositionally biased region" description="Basic and acidic residues" evidence="1">
    <location>
        <begin position="179"/>
        <end position="196"/>
    </location>
</feature>
<dbReference type="Gene3D" id="1.25.10.10">
    <property type="entry name" value="Leucine-rich Repeat Variant"/>
    <property type="match status" value="1"/>
</dbReference>
<dbReference type="PANTHER" id="PTHR21567">
    <property type="entry name" value="CLASP"/>
    <property type="match status" value="1"/>
</dbReference>